<comment type="pathway">
    <text evidence="2 10">Protein modification; protein ubiquitination.</text>
</comment>
<evidence type="ECO:0000256" key="6">
    <source>
        <dbReference type="ARBA" id="ARBA00022786"/>
    </source>
</evidence>
<dbReference type="GO" id="GO:0061630">
    <property type="term" value="F:ubiquitin protein ligase activity"/>
    <property type="evidence" value="ECO:0007669"/>
    <property type="project" value="UniProtKB-UniRule"/>
</dbReference>
<dbReference type="FunFam" id="2.10.110.30:FF:000002">
    <property type="entry name" value="Putative e3 ubiquitin-protein ligase ubr3"/>
    <property type="match status" value="1"/>
</dbReference>
<evidence type="ECO:0000256" key="4">
    <source>
        <dbReference type="ARBA" id="ARBA00022723"/>
    </source>
</evidence>
<evidence type="ECO:0000259" key="11">
    <source>
        <dbReference type="PROSITE" id="PS51157"/>
    </source>
</evidence>
<dbReference type="PANTHER" id="PTHR21497:SF39">
    <property type="entry name" value="E3 UBIQUITIN-PROTEIN LIGASE UBR3"/>
    <property type="match status" value="1"/>
</dbReference>
<dbReference type="Pfam" id="PF22960">
    <property type="entry name" value="WHD_UBR1"/>
    <property type="match status" value="1"/>
</dbReference>
<accession>A0A0A9XD93</accession>
<keyword evidence="5 10" id="KW-0863">Zinc-finger</keyword>
<organism evidence="12">
    <name type="scientific">Lygus hesperus</name>
    <name type="common">Western plant bug</name>
    <dbReference type="NCBI Taxonomy" id="30085"/>
    <lineage>
        <taxon>Eukaryota</taxon>
        <taxon>Metazoa</taxon>
        <taxon>Ecdysozoa</taxon>
        <taxon>Arthropoda</taxon>
        <taxon>Hexapoda</taxon>
        <taxon>Insecta</taxon>
        <taxon>Pterygota</taxon>
        <taxon>Neoptera</taxon>
        <taxon>Paraneoptera</taxon>
        <taxon>Hemiptera</taxon>
        <taxon>Heteroptera</taxon>
        <taxon>Panheteroptera</taxon>
        <taxon>Cimicomorpha</taxon>
        <taxon>Miridae</taxon>
        <taxon>Mirini</taxon>
        <taxon>Lygus</taxon>
    </lineage>
</organism>
<evidence type="ECO:0000256" key="1">
    <source>
        <dbReference type="ARBA" id="ARBA00000900"/>
    </source>
</evidence>
<dbReference type="GO" id="GO:0071596">
    <property type="term" value="P:ubiquitin-dependent protein catabolic process via the N-end rule pathway"/>
    <property type="evidence" value="ECO:0007669"/>
    <property type="project" value="UniProtKB-UniRule"/>
</dbReference>
<dbReference type="GO" id="GO:0000151">
    <property type="term" value="C:ubiquitin ligase complex"/>
    <property type="evidence" value="ECO:0007669"/>
    <property type="project" value="TreeGrafter"/>
</dbReference>
<evidence type="ECO:0000256" key="10">
    <source>
        <dbReference type="RuleBase" id="RU366018"/>
    </source>
</evidence>
<sequence>MESSPGHVLMKKGKRSAAAFIQAQCANSAHHRSLDDLLDILLNPAVAIDDVNAIDWCKWIMAGGTTPDEFSSTVRRYDNATTCGLVWTANFVAYRCRTCGISPCMSLCAECFQRGDHDGHDFNMFRSQAGGACDCGDTSVMKETGFCDRHGPRSQVNKPAAPHDLMCVTEAVMPRIILRLIQHLRESSKSGAQDAHLLVIQDADAFLTMLNDLSAMGAAMRRVMTSALTNPSIYQQLTDIKILTESMANTEFGKYMIESHKIYEEAVHSLPNPAPMPEYQDIAALKEVLVHKTFLEELVFWTVKLEFPQKVVCLLLNMLPDPDYKESLTQAFVLHYSRISMMLEKSSDPDTLSNRVVHVSVQLFSNEALALRMAQNLNLLHVMVISLKYMMIKILIPSTLHDADKNFHYVVDCGRQVMKEHCYWPLVSDLNNVLSHRPVAVKFMSDDALLEMWFAFLSMFQGMNVNQRELSTHVEFEPNTYYAAFSAELEASAYPMWALLSHLREPESVDLTQRVLSAALNALQDWFDAINITQPNLVNDLESYQVSFHLPLHRYLAVFMCQAINMQGRSLQDVLPPTNMLQLIMIHPLRVQVAFYEILNGLWVRNGLQIKGQAMTYIQCNFCNSMVDADLYLLQVCAMILPSQLFMLTVLKRFHVMDWLSFSGHIRGPSFPDSDSETPMLESCLTFLASLICLRTNLGANQTRLSQLEMVTLLCMGDKTHSQLMELMPERCGTVQSRDFESALAEVAEYKAPNLEASGNMQQGMYVPKGHVWETLYDPIHVLLRAVHRREFQNSMDRFNEYVSQSGKMRPGTSAWPPYREPAPIHSAYSDPRKILKSRVFHALVWLVLYKATRWQQSVSEHVISLVIYLLEMSLSITAADPPSEQPVATVKTSTEWTVNDGDLENFFESDWLSENLRTVISTVNLPPQPDVIFETDSDHEWEGDVESSWRGVQVDDSLALDADLHSVALFSPQAAALEGPEGALPPANQRLALAAGNEVVTFVPQTSGTPDDVTPPSTVGFSPPMALLPVHSQLEVRESRSSTAPQGIVG</sequence>
<dbReference type="GO" id="GO:0008270">
    <property type="term" value="F:zinc ion binding"/>
    <property type="evidence" value="ECO:0007669"/>
    <property type="project" value="UniProtKB-UniRule"/>
</dbReference>
<dbReference type="CDD" id="cd19673">
    <property type="entry name" value="UBR-box_UBR3"/>
    <property type="match status" value="1"/>
</dbReference>
<keyword evidence="3 10" id="KW-0808">Transferase</keyword>
<dbReference type="PANTHER" id="PTHR21497">
    <property type="entry name" value="UBIQUITIN LIGASE E3 ALPHA-RELATED"/>
    <property type="match status" value="1"/>
</dbReference>
<comment type="similarity">
    <text evidence="8 10">Belongs to the E3 ubiquitin-protein ligase UBR1-like family.</text>
</comment>
<dbReference type="GO" id="GO:0005737">
    <property type="term" value="C:cytoplasm"/>
    <property type="evidence" value="ECO:0007669"/>
    <property type="project" value="TreeGrafter"/>
</dbReference>
<evidence type="ECO:0000256" key="9">
    <source>
        <dbReference type="PROSITE-ProRule" id="PRU00508"/>
    </source>
</evidence>
<reference evidence="12" key="2">
    <citation type="submission" date="2014-07" db="EMBL/GenBank/DDBJ databases">
        <authorList>
            <person name="Hull J."/>
        </authorList>
    </citation>
    <scope>NUCLEOTIDE SEQUENCE</scope>
</reference>
<dbReference type="Pfam" id="PF02207">
    <property type="entry name" value="zf-UBR"/>
    <property type="match status" value="1"/>
</dbReference>
<evidence type="ECO:0000256" key="5">
    <source>
        <dbReference type="ARBA" id="ARBA00022771"/>
    </source>
</evidence>
<comment type="catalytic activity">
    <reaction evidence="1 10">
        <text>S-ubiquitinyl-[E2 ubiquitin-conjugating enzyme]-L-cysteine + [acceptor protein]-L-lysine = [E2 ubiquitin-conjugating enzyme]-L-cysteine + N(6)-ubiquitinyl-[acceptor protein]-L-lysine.</text>
        <dbReference type="EC" id="2.3.2.27"/>
    </reaction>
</comment>
<dbReference type="EMBL" id="GBHO01025635">
    <property type="protein sequence ID" value="JAG17969.1"/>
    <property type="molecule type" value="Transcribed_RNA"/>
</dbReference>
<keyword evidence="6 10" id="KW-0833">Ubl conjugation pathway</keyword>
<protein>
    <recommendedName>
        <fullName evidence="10">E3 ubiquitin-protein ligase</fullName>
        <ecNumber evidence="10">2.3.2.27</ecNumber>
    </recommendedName>
</protein>
<dbReference type="PROSITE" id="PS51157">
    <property type="entry name" value="ZF_UBR"/>
    <property type="match status" value="1"/>
</dbReference>
<gene>
    <name evidence="12" type="primary">Ubr3_5</name>
    <name evidence="12" type="ORF">CM83_90903</name>
</gene>
<dbReference type="SMART" id="SM00396">
    <property type="entry name" value="ZnF_UBR1"/>
    <property type="match status" value="1"/>
</dbReference>
<dbReference type="EC" id="2.3.2.27" evidence="10"/>
<feature type="zinc finger region" description="UBR-type" evidence="9">
    <location>
        <begin position="81"/>
        <end position="152"/>
    </location>
</feature>
<dbReference type="InterPro" id="IPR039164">
    <property type="entry name" value="UBR1-like"/>
</dbReference>
<dbReference type="InterPro" id="IPR003126">
    <property type="entry name" value="Znf_UBR"/>
</dbReference>
<dbReference type="GO" id="GO:0016567">
    <property type="term" value="P:protein ubiquitination"/>
    <property type="evidence" value="ECO:0007669"/>
    <property type="project" value="UniProtKB-UniRule"/>
</dbReference>
<comment type="function">
    <text evidence="10">Ubiquitin ligase protein which is a component of the N-end rule pathway. Recognizes and binds to proteins bearing specific N-terminal residues that are destabilizing according to the N-end rule, leading to their ubiquitination and subsequent degradation.</text>
</comment>
<keyword evidence="7 10" id="KW-0862">Zinc</keyword>
<dbReference type="Gene3D" id="2.10.110.30">
    <property type="match status" value="1"/>
</dbReference>
<evidence type="ECO:0000256" key="7">
    <source>
        <dbReference type="ARBA" id="ARBA00022833"/>
    </source>
</evidence>
<keyword evidence="4 10" id="KW-0479">Metal-binding</keyword>
<dbReference type="AlphaFoldDB" id="A0A0A9XD93"/>
<dbReference type="UniPathway" id="UPA00143"/>
<dbReference type="InterPro" id="IPR055194">
    <property type="entry name" value="UBR1-like_WH"/>
</dbReference>
<evidence type="ECO:0000256" key="8">
    <source>
        <dbReference type="ARBA" id="ARBA00046341"/>
    </source>
</evidence>
<evidence type="ECO:0000256" key="3">
    <source>
        <dbReference type="ARBA" id="ARBA00022679"/>
    </source>
</evidence>
<name>A0A0A9XD93_LYGHE</name>
<evidence type="ECO:0000256" key="2">
    <source>
        <dbReference type="ARBA" id="ARBA00004906"/>
    </source>
</evidence>
<reference evidence="12" key="1">
    <citation type="journal article" date="2014" name="PLoS ONE">
        <title>Transcriptome-Based Identification of ABC Transporters in the Western Tarnished Plant Bug Lygus hesperus.</title>
        <authorList>
            <person name="Hull J.J."/>
            <person name="Chaney K."/>
            <person name="Geib S.M."/>
            <person name="Fabrick J.A."/>
            <person name="Brent C.S."/>
            <person name="Walsh D."/>
            <person name="Lavine L.C."/>
        </authorList>
    </citation>
    <scope>NUCLEOTIDE SEQUENCE</scope>
</reference>
<evidence type="ECO:0000313" key="12">
    <source>
        <dbReference type="EMBL" id="JAG17969.1"/>
    </source>
</evidence>
<feature type="domain" description="UBR-type" evidence="11">
    <location>
        <begin position="81"/>
        <end position="152"/>
    </location>
</feature>
<proteinExistence type="inferred from homology"/>